<evidence type="ECO:0000313" key="3">
    <source>
        <dbReference type="Proteomes" id="UP000317378"/>
    </source>
</evidence>
<accession>A0A505DEP4</accession>
<name>A0A505DEP4_9ACTN</name>
<sequence>MAALRSGGMSVVSSRDAAARNRTAVHETPRPLGVDTMAVAEDAVLDEEYGGGGDGPSPDVESVVLDIAALSPEEVAALPDSVLGALLRRVHDGCAEGDLFVTGHQESA</sequence>
<comment type="caution">
    <text evidence="2">The sequence shown here is derived from an EMBL/GenBank/DDBJ whole genome shotgun (WGS) entry which is preliminary data.</text>
</comment>
<dbReference type="Proteomes" id="UP000317378">
    <property type="component" value="Unassembled WGS sequence"/>
</dbReference>
<protein>
    <submittedName>
        <fullName evidence="2">FXSXX-COOH protein</fullName>
    </submittedName>
</protein>
<organism evidence="2 3">
    <name type="scientific">Streptomyces sporangiiformans</name>
    <dbReference type="NCBI Taxonomy" id="2315329"/>
    <lineage>
        <taxon>Bacteria</taxon>
        <taxon>Bacillati</taxon>
        <taxon>Actinomycetota</taxon>
        <taxon>Actinomycetes</taxon>
        <taxon>Kitasatosporales</taxon>
        <taxon>Streptomycetaceae</taxon>
        <taxon>Streptomyces</taxon>
    </lineage>
</organism>
<dbReference type="AlphaFoldDB" id="A0A505DEP4"/>
<evidence type="ECO:0000256" key="1">
    <source>
        <dbReference type="SAM" id="MobiDB-lite"/>
    </source>
</evidence>
<proteinExistence type="predicted"/>
<dbReference type="OrthoDB" id="4330322at2"/>
<keyword evidence="3" id="KW-1185">Reference proteome</keyword>
<dbReference type="InterPro" id="IPR026334">
    <property type="entry name" value="FxSxx-COOH"/>
</dbReference>
<dbReference type="EMBL" id="VCHX02000120">
    <property type="protein sequence ID" value="TPQ21327.1"/>
    <property type="molecule type" value="Genomic_DNA"/>
</dbReference>
<feature type="region of interest" description="Disordered" evidence="1">
    <location>
        <begin position="1"/>
        <end position="31"/>
    </location>
</feature>
<dbReference type="NCBIfam" id="TIGR04268">
    <property type="entry name" value="FxSxx-COOH"/>
    <property type="match status" value="1"/>
</dbReference>
<evidence type="ECO:0000313" key="2">
    <source>
        <dbReference type="EMBL" id="TPQ21327.1"/>
    </source>
</evidence>
<reference evidence="2 3" key="1">
    <citation type="submission" date="2019-06" db="EMBL/GenBank/DDBJ databases">
        <title>Streptomyces sporangiiformans sp. nov., a novel actinomycete isolated from soil in Mount Song.</title>
        <authorList>
            <person name="Han L."/>
        </authorList>
    </citation>
    <scope>NUCLEOTIDE SEQUENCE [LARGE SCALE GENOMIC DNA]</scope>
    <source>
        <strain evidence="2 3">NEAU-SSA 1</strain>
    </source>
</reference>
<gene>
    <name evidence="2" type="primary">fxsA</name>
    <name evidence="2" type="ORF">FGD71_015730</name>
</gene>